<keyword evidence="2" id="KW-1185">Reference proteome</keyword>
<reference evidence="2" key="1">
    <citation type="submission" date="2019-11" db="EMBL/GenBank/DDBJ databases">
        <title>Isolation and characterization of two novel species in the genus Thiomicrorhabdus.</title>
        <authorList>
            <person name="Mochizuki J."/>
            <person name="Kojima H."/>
            <person name="Fukui M."/>
        </authorList>
    </citation>
    <scope>NUCLEOTIDE SEQUENCE [LARGE SCALE GENOMIC DNA]</scope>
    <source>
        <strain evidence="2">aks77</strain>
    </source>
</reference>
<evidence type="ECO:0000313" key="2">
    <source>
        <dbReference type="Proteomes" id="UP000501726"/>
    </source>
</evidence>
<dbReference type="KEGG" id="tse:THMIRHAS_04120"/>
<dbReference type="Proteomes" id="UP000501726">
    <property type="component" value="Chromosome"/>
</dbReference>
<dbReference type="Pfam" id="PF02566">
    <property type="entry name" value="OsmC"/>
    <property type="match status" value="1"/>
</dbReference>
<organism evidence="1 2">
    <name type="scientific">Thiosulfatimonas sediminis</name>
    <dbReference type="NCBI Taxonomy" id="2675054"/>
    <lineage>
        <taxon>Bacteria</taxon>
        <taxon>Pseudomonadati</taxon>
        <taxon>Pseudomonadota</taxon>
        <taxon>Gammaproteobacteria</taxon>
        <taxon>Thiotrichales</taxon>
        <taxon>Piscirickettsiaceae</taxon>
        <taxon>Thiosulfatimonas</taxon>
    </lineage>
</organism>
<dbReference type="InterPro" id="IPR015946">
    <property type="entry name" value="KH_dom-like_a/b"/>
</dbReference>
<proteinExistence type="predicted"/>
<dbReference type="EMBL" id="AP021889">
    <property type="protein sequence ID" value="BBP45039.1"/>
    <property type="molecule type" value="Genomic_DNA"/>
</dbReference>
<dbReference type="PANTHER" id="PTHR35368">
    <property type="entry name" value="HYDROPEROXIDE REDUCTASE"/>
    <property type="match status" value="1"/>
</dbReference>
<accession>A0A6F8PSF6</accession>
<dbReference type="InterPro" id="IPR036102">
    <property type="entry name" value="OsmC/Ohrsf"/>
</dbReference>
<dbReference type="InterPro" id="IPR003718">
    <property type="entry name" value="OsmC/Ohr_fam"/>
</dbReference>
<dbReference type="AlphaFoldDB" id="A0A6F8PSF6"/>
<sequence length="181" mass="19542">MSEAQQIYVPSCLRPIDSDGLTKLGEAGKADPNQIKTLKSKTVLEGQFKNLNYIRGLDPIIVDEPPGLLGEDTAPNPSEMALLSLGSCLSVGIQANATARGITLTKLEVNLEADINITAVWGTGDVDPEKVLGVREVRAFYDVESPDATREELDDLVKHATKWSPVANTYINPVPVKAELM</sequence>
<gene>
    <name evidence="1" type="ORF">THMIRHAS_04120</name>
</gene>
<dbReference type="InterPro" id="IPR052924">
    <property type="entry name" value="OsmC/Ohr_hydroprdx_reductase"/>
</dbReference>
<dbReference type="RefSeq" id="WP_173270178.1">
    <property type="nucleotide sequence ID" value="NZ_AP021889.1"/>
</dbReference>
<dbReference type="SUPFAM" id="SSF82784">
    <property type="entry name" value="OsmC-like"/>
    <property type="match status" value="1"/>
</dbReference>
<evidence type="ECO:0000313" key="1">
    <source>
        <dbReference type="EMBL" id="BBP45039.1"/>
    </source>
</evidence>
<dbReference type="PANTHER" id="PTHR35368:SF1">
    <property type="entry name" value="HYDROPEROXIDE REDUCTASE"/>
    <property type="match status" value="1"/>
</dbReference>
<protein>
    <submittedName>
        <fullName evidence="1">Peroxiredoxin</fullName>
    </submittedName>
</protein>
<name>A0A6F8PSF6_9GAMM</name>
<dbReference type="Gene3D" id="3.30.300.20">
    <property type="match status" value="1"/>
</dbReference>